<feature type="compositionally biased region" description="Low complexity" evidence="1">
    <location>
        <begin position="318"/>
        <end position="330"/>
    </location>
</feature>
<evidence type="ECO:0000313" key="3">
    <source>
        <dbReference type="EMBL" id="MBU3844633.1"/>
    </source>
</evidence>
<gene>
    <name evidence="3" type="ORF">H9847_07185</name>
</gene>
<name>A0A948WZC2_9GAMM</name>
<keyword evidence="3" id="KW-0012">Acyltransferase</keyword>
<evidence type="ECO:0000259" key="2">
    <source>
        <dbReference type="PROSITE" id="PS51186"/>
    </source>
</evidence>
<feature type="region of interest" description="Disordered" evidence="1">
    <location>
        <begin position="265"/>
        <end position="375"/>
    </location>
</feature>
<keyword evidence="3" id="KW-0808">Transferase</keyword>
<dbReference type="EC" id="2.3.1.-" evidence="3"/>
<proteinExistence type="predicted"/>
<dbReference type="AlphaFoldDB" id="A0A948WZC2"/>
<dbReference type="Gene3D" id="3.40.630.30">
    <property type="match status" value="1"/>
</dbReference>
<dbReference type="SUPFAM" id="SSF55729">
    <property type="entry name" value="Acyl-CoA N-acyltransferases (Nat)"/>
    <property type="match status" value="1"/>
</dbReference>
<protein>
    <submittedName>
        <fullName evidence="3">GNAT family N-acetyltransferase</fullName>
        <ecNumber evidence="3">2.3.1.-</ecNumber>
    </submittedName>
</protein>
<dbReference type="InterPro" id="IPR000182">
    <property type="entry name" value="GNAT_dom"/>
</dbReference>
<reference evidence="3" key="2">
    <citation type="submission" date="2021-04" db="EMBL/GenBank/DDBJ databases">
        <authorList>
            <person name="Gilroy R."/>
        </authorList>
    </citation>
    <scope>NUCLEOTIDE SEQUENCE</scope>
    <source>
        <strain evidence="3">378</strain>
    </source>
</reference>
<feature type="compositionally biased region" description="Basic and acidic residues" evidence="1">
    <location>
        <begin position="270"/>
        <end position="284"/>
    </location>
</feature>
<dbReference type="PROSITE" id="PS51186">
    <property type="entry name" value="GNAT"/>
    <property type="match status" value="1"/>
</dbReference>
<accession>A0A948WZC2</accession>
<dbReference type="CDD" id="cd04301">
    <property type="entry name" value="NAT_SF"/>
    <property type="match status" value="1"/>
</dbReference>
<comment type="caution">
    <text evidence="3">The sequence shown here is derived from an EMBL/GenBank/DDBJ whole genome shotgun (WGS) entry which is preliminary data.</text>
</comment>
<organism evidence="3 4">
    <name type="scientific">Candidatus Anaerobiospirillum pullicola</name>
    <dbReference type="NCBI Taxonomy" id="2838451"/>
    <lineage>
        <taxon>Bacteria</taxon>
        <taxon>Pseudomonadati</taxon>
        <taxon>Pseudomonadota</taxon>
        <taxon>Gammaproteobacteria</taxon>
        <taxon>Aeromonadales</taxon>
        <taxon>Succinivibrionaceae</taxon>
        <taxon>Anaerobiospirillum</taxon>
    </lineage>
</organism>
<dbReference type="GO" id="GO:0016747">
    <property type="term" value="F:acyltransferase activity, transferring groups other than amino-acyl groups"/>
    <property type="evidence" value="ECO:0007669"/>
    <property type="project" value="InterPro"/>
</dbReference>
<reference evidence="3" key="1">
    <citation type="journal article" date="2021" name="PeerJ">
        <title>Extensive microbial diversity within the chicken gut microbiome revealed by metagenomics and culture.</title>
        <authorList>
            <person name="Gilroy R."/>
            <person name="Ravi A."/>
            <person name="Getino M."/>
            <person name="Pursley I."/>
            <person name="Horton D.L."/>
            <person name="Alikhan N.F."/>
            <person name="Baker D."/>
            <person name="Gharbi K."/>
            <person name="Hall N."/>
            <person name="Watson M."/>
            <person name="Adriaenssens E.M."/>
            <person name="Foster-Nyarko E."/>
            <person name="Jarju S."/>
            <person name="Secka A."/>
            <person name="Antonio M."/>
            <person name="Oren A."/>
            <person name="Chaudhuri R.R."/>
            <person name="La Ragione R."/>
            <person name="Hildebrand F."/>
            <person name="Pallen M.J."/>
        </authorList>
    </citation>
    <scope>NUCLEOTIDE SEQUENCE</scope>
    <source>
        <strain evidence="3">378</strain>
    </source>
</reference>
<feature type="domain" description="N-acetyltransferase" evidence="2">
    <location>
        <begin position="63"/>
        <end position="233"/>
    </location>
</feature>
<evidence type="ECO:0000256" key="1">
    <source>
        <dbReference type="SAM" id="MobiDB-lite"/>
    </source>
</evidence>
<dbReference type="Proteomes" id="UP000733611">
    <property type="component" value="Unassembled WGS sequence"/>
</dbReference>
<feature type="compositionally biased region" description="Low complexity" evidence="1">
    <location>
        <begin position="351"/>
        <end position="365"/>
    </location>
</feature>
<dbReference type="EMBL" id="JAHLFE010000145">
    <property type="protein sequence ID" value="MBU3844633.1"/>
    <property type="molecule type" value="Genomic_DNA"/>
</dbReference>
<sequence>MGGKETSLVPTNEVVLRDFDWAQDWRGILKILYDSWFFEDKPLIGYCGAANFALHYLAHATNIVVATAKDGEMLGLLSLDNKVDSPVIARTNRFHAWQCAALERGASLLMYLLPQAETPRLFSGLFAANYQKLRRLAPHTQWPEFTLLIVSPNAKRKGVGRKLVARGEEILRTQGYDHYYLLTDSSCDYKFYDRLHMSRVVDVAMSFSITHVPHYDYYLNSFLHCFVYEKDLRSPLALPAATPAEPAAIQKFPDATPAQVAEAAPDVESAEGKAAAKTEVKAAQKADAPQEVSAMQEAPQAEKAERVAEQATTKESQKAQPASPAAPQSEELVKATASKPHRKRTPRAHSAANKTTAPQAATAATKRPKASVSSK</sequence>
<dbReference type="Pfam" id="PF00583">
    <property type="entry name" value="Acetyltransf_1"/>
    <property type="match status" value="1"/>
</dbReference>
<dbReference type="InterPro" id="IPR016181">
    <property type="entry name" value="Acyl_CoA_acyltransferase"/>
</dbReference>
<evidence type="ECO:0000313" key="4">
    <source>
        <dbReference type="Proteomes" id="UP000733611"/>
    </source>
</evidence>